<keyword evidence="1" id="KW-1133">Transmembrane helix</keyword>
<dbReference type="AlphaFoldDB" id="A0AAD5WI23"/>
<feature type="transmembrane region" description="Helical" evidence="1">
    <location>
        <begin position="12"/>
        <end position="33"/>
    </location>
</feature>
<gene>
    <name evidence="2" type="ORF">KIN20_032436</name>
</gene>
<feature type="transmembrane region" description="Helical" evidence="1">
    <location>
        <begin position="45"/>
        <end position="69"/>
    </location>
</feature>
<organism evidence="2 3">
    <name type="scientific">Parelaphostrongylus tenuis</name>
    <name type="common">Meningeal worm</name>
    <dbReference type="NCBI Taxonomy" id="148309"/>
    <lineage>
        <taxon>Eukaryota</taxon>
        <taxon>Metazoa</taxon>
        <taxon>Ecdysozoa</taxon>
        <taxon>Nematoda</taxon>
        <taxon>Chromadorea</taxon>
        <taxon>Rhabditida</taxon>
        <taxon>Rhabditina</taxon>
        <taxon>Rhabditomorpha</taxon>
        <taxon>Strongyloidea</taxon>
        <taxon>Metastrongylidae</taxon>
        <taxon>Parelaphostrongylus</taxon>
    </lineage>
</organism>
<name>A0AAD5WI23_PARTN</name>
<comment type="caution">
    <text evidence="2">The sequence shown here is derived from an EMBL/GenBank/DDBJ whole genome shotgun (WGS) entry which is preliminary data.</text>
</comment>
<dbReference type="EMBL" id="JAHQIW010006831">
    <property type="protein sequence ID" value="KAJ1370655.1"/>
    <property type="molecule type" value="Genomic_DNA"/>
</dbReference>
<reference evidence="2" key="1">
    <citation type="submission" date="2021-06" db="EMBL/GenBank/DDBJ databases">
        <title>Parelaphostrongylus tenuis whole genome reference sequence.</title>
        <authorList>
            <person name="Garwood T.J."/>
            <person name="Larsen P.A."/>
            <person name="Fountain-Jones N.M."/>
            <person name="Garbe J.R."/>
            <person name="Macchietto M.G."/>
            <person name="Kania S.A."/>
            <person name="Gerhold R.W."/>
            <person name="Richards J.E."/>
            <person name="Wolf T.M."/>
        </authorList>
    </citation>
    <scope>NUCLEOTIDE SEQUENCE</scope>
    <source>
        <strain evidence="2">MNPRO001-30</strain>
        <tissue evidence="2">Meninges</tissue>
    </source>
</reference>
<dbReference type="Proteomes" id="UP001196413">
    <property type="component" value="Unassembled WGS sequence"/>
</dbReference>
<evidence type="ECO:0000313" key="2">
    <source>
        <dbReference type="EMBL" id="KAJ1370655.1"/>
    </source>
</evidence>
<accession>A0AAD5WI23</accession>
<dbReference type="SUPFAM" id="SSF81321">
    <property type="entry name" value="Family A G protein-coupled receptor-like"/>
    <property type="match status" value="1"/>
</dbReference>
<keyword evidence="3" id="KW-1185">Reference proteome</keyword>
<keyword evidence="1" id="KW-0812">Transmembrane</keyword>
<keyword evidence="1" id="KW-0472">Membrane</keyword>
<evidence type="ECO:0000256" key="1">
    <source>
        <dbReference type="SAM" id="Phobius"/>
    </source>
</evidence>
<sequence length="124" mass="14139">MDPQIISIAYQVFYIVIPTINIIGNTSIVYVTVRAKSLRSICNIFIALISVGEILFGFAPFVMIVSYHIYTIDKAYRKPYMAIEILLALLYPLAIVAWIFDQRTETEAQYAICGIESYTKQQDD</sequence>
<dbReference type="Gene3D" id="1.20.1070.10">
    <property type="entry name" value="Rhodopsin 7-helix transmembrane proteins"/>
    <property type="match status" value="1"/>
</dbReference>
<proteinExistence type="predicted"/>
<protein>
    <recommendedName>
        <fullName evidence="4">G-protein coupled receptors family 1 profile domain-containing protein</fullName>
    </recommendedName>
</protein>
<evidence type="ECO:0000313" key="3">
    <source>
        <dbReference type="Proteomes" id="UP001196413"/>
    </source>
</evidence>
<evidence type="ECO:0008006" key="4">
    <source>
        <dbReference type="Google" id="ProtNLM"/>
    </source>
</evidence>
<feature type="transmembrane region" description="Helical" evidence="1">
    <location>
        <begin position="81"/>
        <end position="100"/>
    </location>
</feature>